<name>A0A8H8RID1_9HELO</name>
<dbReference type="PANTHER" id="PTHR47534">
    <property type="entry name" value="YALI0E05731P"/>
    <property type="match status" value="1"/>
</dbReference>
<evidence type="ECO:0000313" key="2">
    <source>
        <dbReference type="EMBL" id="TVY36050.1"/>
    </source>
</evidence>
<dbReference type="InterPro" id="IPR002347">
    <property type="entry name" value="SDR_fam"/>
</dbReference>
<dbReference type="SUPFAM" id="SSF51735">
    <property type="entry name" value="NAD(P)-binding Rossmann-fold domains"/>
    <property type="match status" value="1"/>
</dbReference>
<evidence type="ECO:0000313" key="3">
    <source>
        <dbReference type="Proteomes" id="UP000462212"/>
    </source>
</evidence>
<organism evidence="2 3">
    <name type="scientific">Lachnellula subtilissima</name>
    <dbReference type="NCBI Taxonomy" id="602034"/>
    <lineage>
        <taxon>Eukaryota</taxon>
        <taxon>Fungi</taxon>
        <taxon>Dikarya</taxon>
        <taxon>Ascomycota</taxon>
        <taxon>Pezizomycotina</taxon>
        <taxon>Leotiomycetes</taxon>
        <taxon>Helotiales</taxon>
        <taxon>Lachnaceae</taxon>
        <taxon>Lachnellula</taxon>
    </lineage>
</organism>
<reference evidence="2 3" key="1">
    <citation type="submission" date="2018-05" db="EMBL/GenBank/DDBJ databases">
        <title>Genome sequencing and assembly of the regulated plant pathogen Lachnellula willkommii and related sister species for the development of diagnostic species identification markers.</title>
        <authorList>
            <person name="Giroux E."/>
            <person name="Bilodeau G."/>
        </authorList>
    </citation>
    <scope>NUCLEOTIDE SEQUENCE [LARGE SCALE GENOMIC DNA]</scope>
    <source>
        <strain evidence="2 3">CBS 197.66</strain>
    </source>
</reference>
<evidence type="ECO:0000256" key="1">
    <source>
        <dbReference type="ARBA" id="ARBA00023002"/>
    </source>
</evidence>
<dbReference type="InterPro" id="IPR036291">
    <property type="entry name" value="NAD(P)-bd_dom_sf"/>
</dbReference>
<dbReference type="Proteomes" id="UP000462212">
    <property type="component" value="Unassembled WGS sequence"/>
</dbReference>
<gene>
    <name evidence="2" type="primary">andH_5</name>
    <name evidence="2" type="ORF">LSUB1_G006299</name>
</gene>
<sequence>MVSLSAVQASNSRISTTLDPGSVAVFVGATSGIGETSMKQYARYSKAPRIYFVGRSQEAGNRITDELEALNKEGSYLFIKADVSLIKVVDDVCRDIKSKEKAINLLFLSQGSLHFHTETTEGLHTVVSLNFYSRNRFIVNLLPLIQQARGLRRVITIFAGTHEGSIYEDDFQARKVPMMKARGHLVSMITLFLEALAKKAPSVTFIHGYPGAVDGGLLRDPQGVSMYVMKIAWKVISPFITIPNLECGERHVFLATSSKYPAREGGDSGVTLGGGITIARGTDGEVGSGVYSVDQFGENSGPKVAAILSKFREEGMLEEVWNHTEEEFKRITGTVAA</sequence>
<dbReference type="GO" id="GO:0016491">
    <property type="term" value="F:oxidoreductase activity"/>
    <property type="evidence" value="ECO:0007669"/>
    <property type="project" value="UniProtKB-KW"/>
</dbReference>
<dbReference type="AlphaFoldDB" id="A0A8H8RID1"/>
<accession>A0A8H8RID1</accession>
<keyword evidence="1" id="KW-0560">Oxidoreductase</keyword>
<protein>
    <submittedName>
        <fullName evidence="2">Oxidoreductase</fullName>
    </submittedName>
</protein>
<comment type="caution">
    <text evidence="2">The sequence shown here is derived from an EMBL/GenBank/DDBJ whole genome shotgun (WGS) entry which is preliminary data.</text>
</comment>
<proteinExistence type="predicted"/>
<dbReference type="PANTHER" id="PTHR47534:SF3">
    <property type="entry name" value="ALCOHOL DEHYDROGENASE-LIKE C-TERMINAL DOMAIN-CONTAINING PROTEIN"/>
    <property type="match status" value="1"/>
</dbReference>
<dbReference type="Gene3D" id="3.40.50.720">
    <property type="entry name" value="NAD(P)-binding Rossmann-like Domain"/>
    <property type="match status" value="1"/>
</dbReference>
<dbReference type="Pfam" id="PF00106">
    <property type="entry name" value="adh_short"/>
    <property type="match status" value="1"/>
</dbReference>
<dbReference type="OrthoDB" id="2898509at2759"/>
<dbReference type="EMBL" id="QGMJ01000464">
    <property type="protein sequence ID" value="TVY36050.1"/>
    <property type="molecule type" value="Genomic_DNA"/>
</dbReference>
<dbReference type="InterPro" id="IPR052228">
    <property type="entry name" value="Sec_Metab_Biosynth_Oxidored"/>
</dbReference>
<keyword evidence="3" id="KW-1185">Reference proteome</keyword>